<sequence length="341" mass="39458">MPNVKSILNDIEKLPLHQKEQILSTLEEILVLGSQTSQVEQEVKEFRFSKGKVCPLCGSETISRNGKYNGKQRYICKSCKKTFTDFTNSATYKSKKTLDKWLKYAKCMINGYSIRKSAKIVEINIATSFFWRHKILDCISTFLGKGYVDGVVEADEVFFAESFKGTKPSNMPRHSRKRGKQVKKRGISKEQVCIATAIDRQGNLIMELACKGRITSNELETLYDGHMANGSILCTDSHKSYIQFANDLSLEHKRIKRGKHKEGLYHIQHINALHSNLKKWMNRFNGVATKYINNYIKWFKWLQIFDTDKEIIKAKNFMVQSNVTHSYIKIKDLKNREPMYV</sequence>
<dbReference type="Proteomes" id="UP000009077">
    <property type="component" value="Chromosome"/>
</dbReference>
<dbReference type="AlphaFoldDB" id="A0A0H3MZH1"/>
<dbReference type="PANTHER" id="PTHR33293">
    <property type="entry name" value="INSERTION ELEMENT IS1 1 PROTEIN INSB-RELATED"/>
    <property type="match status" value="1"/>
</dbReference>
<keyword evidence="3" id="KW-1185">Reference proteome</keyword>
<dbReference type="Pfam" id="PF12762">
    <property type="entry name" value="DDE_Tnp_IS1595"/>
    <property type="match status" value="1"/>
</dbReference>
<protein>
    <submittedName>
        <fullName evidence="2">Transposase</fullName>
    </submittedName>
</protein>
<gene>
    <name evidence="2" type="ordered locus">SSUBM407_0958</name>
</gene>
<dbReference type="InterPro" id="IPR051354">
    <property type="entry name" value="Transposase_27_IS1"/>
</dbReference>
<accession>A0A0H3MZH1</accession>
<dbReference type="SMART" id="SM01126">
    <property type="entry name" value="DDE_Tnp_IS1595"/>
    <property type="match status" value="1"/>
</dbReference>
<evidence type="ECO:0000313" key="2">
    <source>
        <dbReference type="EMBL" id="CAZ55812.1"/>
    </source>
</evidence>
<dbReference type="EMBL" id="FM252032">
    <property type="protein sequence ID" value="CAZ55812.1"/>
    <property type="molecule type" value="Genomic_DNA"/>
</dbReference>
<proteinExistence type="predicted"/>
<evidence type="ECO:0000313" key="3">
    <source>
        <dbReference type="Proteomes" id="UP000009077"/>
    </source>
</evidence>
<reference evidence="2 3" key="1">
    <citation type="journal article" date="2009" name="PLoS ONE">
        <title>Rapid evolution of virulence and drug resistance in the emerging zoonotic pathogen Streptococcus suis.</title>
        <authorList>
            <person name="Holden M.T.G."/>
            <person name="Hauser H."/>
            <person name="Sanders M."/>
            <person name="Ngo T.H."/>
            <person name="Cherevach I."/>
            <person name="Cronin A."/>
            <person name="Goodhead I."/>
            <person name="Mungall K."/>
            <person name="Quail M.A."/>
            <person name="Price C."/>
            <person name="Rabbinowitsch E."/>
            <person name="Sharp S."/>
            <person name="Croucher N.J."/>
            <person name="Chieu T.B."/>
            <person name="Mai N.T.H."/>
            <person name="Diep T.S."/>
            <person name="Chinh N.T."/>
            <person name="Kehoe M."/>
            <person name="Leigh J.A."/>
            <person name="Ward P.N."/>
            <person name="Dowson C.G."/>
            <person name="Whatmore A.M."/>
            <person name="Chanter N."/>
            <person name="Iversen P."/>
            <person name="Gottschalk M."/>
            <person name="Slater J.D."/>
            <person name="Smith H.E."/>
            <person name="Spratt B.G."/>
            <person name="Xu J."/>
            <person name="Ye C."/>
            <person name="Bentley S."/>
            <person name="Barrell B.G."/>
            <person name="Schultsz C."/>
            <person name="Maskell D.J."/>
            <person name="Parkhill J."/>
        </authorList>
    </citation>
    <scope>NUCLEOTIDE SEQUENCE [LARGE SCALE GENOMIC DNA]</scope>
    <source>
        <strain evidence="2 3">BM407</strain>
    </source>
</reference>
<name>A0A0H3MZH1_STRS4</name>
<dbReference type="HOGENOM" id="CLU_048546_0_1_9"/>
<dbReference type="InterPro" id="IPR024445">
    <property type="entry name" value="Tnp_ISXO2-like"/>
</dbReference>
<feature type="domain" description="ISXO2-like transposase" evidence="1">
    <location>
        <begin position="147"/>
        <end position="306"/>
    </location>
</feature>
<dbReference type="PANTHER" id="PTHR33293:SF1">
    <property type="entry name" value="INSERTION ELEMENT IS1 1 PROTEIN INSB-RELATED"/>
    <property type="match status" value="1"/>
</dbReference>
<dbReference type="GeneID" id="8154420"/>
<dbReference type="NCBIfam" id="NF033547">
    <property type="entry name" value="transpos_IS1595"/>
    <property type="match status" value="1"/>
</dbReference>
<evidence type="ECO:0000259" key="1">
    <source>
        <dbReference type="SMART" id="SM01126"/>
    </source>
</evidence>
<dbReference type="KEGG" id="ssb:SSUBM407_0958"/>
<organism evidence="2 3">
    <name type="scientific">Streptococcus suis (strain BM407)</name>
    <dbReference type="NCBI Taxonomy" id="568814"/>
    <lineage>
        <taxon>Bacteria</taxon>
        <taxon>Bacillati</taxon>
        <taxon>Bacillota</taxon>
        <taxon>Bacilli</taxon>
        <taxon>Lactobacillales</taxon>
        <taxon>Streptococcaceae</taxon>
        <taxon>Streptococcus</taxon>
    </lineage>
</organism>
<dbReference type="PATRIC" id="fig|568814.3.peg.990"/>
<dbReference type="RefSeq" id="WP_012775606.1">
    <property type="nucleotide sequence ID" value="NC_012926.1"/>
</dbReference>